<protein>
    <submittedName>
        <fullName evidence="1">Ubiquitin receptor RAD23b</fullName>
    </submittedName>
</protein>
<proteinExistence type="predicted"/>
<evidence type="ECO:0000313" key="2">
    <source>
        <dbReference type="Proteomes" id="UP001060215"/>
    </source>
</evidence>
<comment type="caution">
    <text evidence="1">The sequence shown here is derived from an EMBL/GenBank/DDBJ whole genome shotgun (WGS) entry which is preliminary data.</text>
</comment>
<accession>A0ACC0GRS1</accession>
<sequence length="140" mass="14799">MLHLGFTLILGVKKLGILEAAEVAVPVAHLPANQATSEGAETCAAAAAPISGAPNSSPLNLFPQETISGGDGSGGLGPLDFLRNNQQFQALRSMVQANPQILQPMLQELGKKNPQLLRLIQEHNAEFLQLINEPVEGSEE</sequence>
<dbReference type="EMBL" id="CM045766">
    <property type="protein sequence ID" value="KAI8002811.1"/>
    <property type="molecule type" value="Genomic_DNA"/>
</dbReference>
<dbReference type="Proteomes" id="UP001060215">
    <property type="component" value="Chromosome 9"/>
</dbReference>
<gene>
    <name evidence="1" type="ORF">LOK49_LG08G01493</name>
</gene>
<evidence type="ECO:0000313" key="1">
    <source>
        <dbReference type="EMBL" id="KAI8002811.1"/>
    </source>
</evidence>
<organism evidence="1 2">
    <name type="scientific">Camellia lanceoleosa</name>
    <dbReference type="NCBI Taxonomy" id="1840588"/>
    <lineage>
        <taxon>Eukaryota</taxon>
        <taxon>Viridiplantae</taxon>
        <taxon>Streptophyta</taxon>
        <taxon>Embryophyta</taxon>
        <taxon>Tracheophyta</taxon>
        <taxon>Spermatophyta</taxon>
        <taxon>Magnoliopsida</taxon>
        <taxon>eudicotyledons</taxon>
        <taxon>Gunneridae</taxon>
        <taxon>Pentapetalae</taxon>
        <taxon>asterids</taxon>
        <taxon>Ericales</taxon>
        <taxon>Theaceae</taxon>
        <taxon>Camellia</taxon>
    </lineage>
</organism>
<name>A0ACC0GRS1_9ERIC</name>
<keyword evidence="1" id="KW-0675">Receptor</keyword>
<reference evidence="1 2" key="1">
    <citation type="journal article" date="2022" name="Plant J.">
        <title>Chromosome-level genome of Camellia lanceoleosa provides a valuable resource for understanding genome evolution and self-incompatibility.</title>
        <authorList>
            <person name="Gong W."/>
            <person name="Xiao S."/>
            <person name="Wang L."/>
            <person name="Liao Z."/>
            <person name="Chang Y."/>
            <person name="Mo W."/>
            <person name="Hu G."/>
            <person name="Li W."/>
            <person name="Zhao G."/>
            <person name="Zhu H."/>
            <person name="Hu X."/>
            <person name="Ji K."/>
            <person name="Xiang X."/>
            <person name="Song Q."/>
            <person name="Yuan D."/>
            <person name="Jin S."/>
            <person name="Zhang L."/>
        </authorList>
    </citation>
    <scope>NUCLEOTIDE SEQUENCE [LARGE SCALE GENOMIC DNA]</scope>
    <source>
        <strain evidence="1">SQ_2022a</strain>
    </source>
</reference>
<keyword evidence="2" id="KW-1185">Reference proteome</keyword>